<comment type="subcellular location">
    <subcellularLocation>
        <location evidence="1">Cell membrane</location>
        <topology evidence="1">Multi-pass membrane protein</topology>
    </subcellularLocation>
</comment>
<feature type="transmembrane region" description="Helical" evidence="6">
    <location>
        <begin position="293"/>
        <end position="311"/>
    </location>
</feature>
<dbReference type="STRING" id="319970.RV00_GL002857"/>
<protein>
    <recommendedName>
        <fullName evidence="7">Major facilitator superfamily (MFS) profile domain-containing protein</fullName>
    </recommendedName>
</protein>
<feature type="transmembrane region" description="Helical" evidence="6">
    <location>
        <begin position="317"/>
        <end position="339"/>
    </location>
</feature>
<feature type="transmembrane region" description="Helical" evidence="6">
    <location>
        <begin position="76"/>
        <end position="95"/>
    </location>
</feature>
<dbReference type="PANTHER" id="PTHR11360:SF317">
    <property type="entry name" value="MAJOR FACILITATOR SUPERFAMILY (MFS) PROFILE DOMAIN-CONTAINING PROTEIN-RELATED"/>
    <property type="match status" value="1"/>
</dbReference>
<evidence type="ECO:0000259" key="7">
    <source>
        <dbReference type="PROSITE" id="PS50850"/>
    </source>
</evidence>
<comment type="caution">
    <text evidence="8">The sequence shown here is derived from an EMBL/GenBank/DDBJ whole genome shotgun (WGS) entry which is preliminary data.</text>
</comment>
<dbReference type="Gene3D" id="1.20.1250.20">
    <property type="entry name" value="MFS general substrate transporter like domains"/>
    <property type="match status" value="2"/>
</dbReference>
<evidence type="ECO:0000256" key="4">
    <source>
        <dbReference type="ARBA" id="ARBA00022989"/>
    </source>
</evidence>
<dbReference type="RefSeq" id="WP_071862643.1">
    <property type="nucleotide sequence ID" value="NZ_JBHLVS010000010.1"/>
</dbReference>
<dbReference type="GO" id="GO:0005886">
    <property type="term" value="C:plasma membrane"/>
    <property type="evidence" value="ECO:0007669"/>
    <property type="project" value="UniProtKB-SubCell"/>
</dbReference>
<sequence length="429" mass="46224">MRGEKNRWLIALSGVAIHLSIGSAYAWSVFKEPIQELTGWDKSAVSFAFSLAIFCLGTSAAFMGKFVEKFGPRKTGTVASILFGFGIISTGFAVTSHSLPLLYLTYGIIGGIGLGAGYVTPVSTMIRWFPDRKGLAAGLAIMGFGFASMITGPIAQQLMVHVGVSKTFYILGVAYFIVMFSASRYLEKPPVGWTPKGFEVPDSKIESKIPFRGVQLTANQAIKTKSFWLLWFMLFLNITCGISLVSEASPMAQEITGMSANVAATMVGVMGVFNGCGRLIWALISDRIGRKNVFTILFVIDIVVLLSLSLIKTPLVFAALICLLMTCYGAGFSIVPAYIGDVFGSREVGAIHGYILTAWAAAGMFGPIFLGKVTELFHSYTGVLRIFAVLALIGLIASLVIRGAIKTLSKTNQNNQPPMSPDRDNPKRV</sequence>
<dbReference type="AlphaFoldDB" id="A0A1L8STP7"/>
<keyword evidence="3 6" id="KW-0812">Transmembrane</keyword>
<proteinExistence type="predicted"/>
<evidence type="ECO:0000313" key="9">
    <source>
        <dbReference type="Proteomes" id="UP000183700"/>
    </source>
</evidence>
<dbReference type="InterPro" id="IPR020846">
    <property type="entry name" value="MFS_dom"/>
</dbReference>
<keyword evidence="5 6" id="KW-0472">Membrane</keyword>
<accession>A0A1L8STP7</accession>
<evidence type="ECO:0000256" key="3">
    <source>
        <dbReference type="ARBA" id="ARBA00022692"/>
    </source>
</evidence>
<name>A0A1L8STP7_9ENTE</name>
<feature type="transmembrane region" description="Helical" evidence="6">
    <location>
        <begin position="45"/>
        <end position="64"/>
    </location>
</feature>
<reference evidence="8 9" key="1">
    <citation type="submission" date="2014-12" db="EMBL/GenBank/DDBJ databases">
        <title>Draft genome sequences of 29 type strains of Enterococci.</title>
        <authorList>
            <person name="Zhong Z."/>
            <person name="Sun Z."/>
            <person name="Liu W."/>
            <person name="Zhang W."/>
            <person name="Zhang H."/>
        </authorList>
    </citation>
    <scope>NUCLEOTIDE SEQUENCE [LARGE SCALE GENOMIC DNA]</scope>
    <source>
        <strain evidence="8 9">DSM 22802</strain>
    </source>
</reference>
<evidence type="ECO:0000256" key="2">
    <source>
        <dbReference type="ARBA" id="ARBA00022448"/>
    </source>
</evidence>
<feature type="transmembrane region" description="Helical" evidence="6">
    <location>
        <begin position="101"/>
        <end position="122"/>
    </location>
</feature>
<dbReference type="Proteomes" id="UP000183700">
    <property type="component" value="Unassembled WGS sequence"/>
</dbReference>
<dbReference type="Pfam" id="PF07690">
    <property type="entry name" value="MFS_1"/>
    <property type="match status" value="1"/>
</dbReference>
<organism evidence="8 9">
    <name type="scientific">Enterococcus devriesei</name>
    <dbReference type="NCBI Taxonomy" id="319970"/>
    <lineage>
        <taxon>Bacteria</taxon>
        <taxon>Bacillati</taxon>
        <taxon>Bacillota</taxon>
        <taxon>Bacilli</taxon>
        <taxon>Lactobacillales</taxon>
        <taxon>Enterococcaceae</taxon>
        <taxon>Enterococcus</taxon>
    </lineage>
</organism>
<dbReference type="OrthoDB" id="9793415at2"/>
<feature type="transmembrane region" description="Helical" evidence="6">
    <location>
        <begin position="167"/>
        <end position="186"/>
    </location>
</feature>
<dbReference type="GO" id="GO:0022857">
    <property type="term" value="F:transmembrane transporter activity"/>
    <property type="evidence" value="ECO:0007669"/>
    <property type="project" value="InterPro"/>
</dbReference>
<dbReference type="PANTHER" id="PTHR11360">
    <property type="entry name" value="MONOCARBOXYLATE TRANSPORTER"/>
    <property type="match status" value="1"/>
</dbReference>
<feature type="transmembrane region" description="Helical" evidence="6">
    <location>
        <begin position="227"/>
        <end position="246"/>
    </location>
</feature>
<dbReference type="CDD" id="cd17353">
    <property type="entry name" value="MFS_OFA_like"/>
    <property type="match status" value="1"/>
</dbReference>
<feature type="domain" description="Major facilitator superfamily (MFS) profile" evidence="7">
    <location>
        <begin position="1"/>
        <end position="406"/>
    </location>
</feature>
<dbReference type="InterPro" id="IPR011701">
    <property type="entry name" value="MFS"/>
</dbReference>
<dbReference type="InterPro" id="IPR050327">
    <property type="entry name" value="Proton-linked_MCT"/>
</dbReference>
<feature type="transmembrane region" description="Helical" evidence="6">
    <location>
        <begin position="258"/>
        <end position="281"/>
    </location>
</feature>
<dbReference type="SUPFAM" id="SSF103473">
    <property type="entry name" value="MFS general substrate transporter"/>
    <property type="match status" value="1"/>
</dbReference>
<evidence type="ECO:0000313" key="8">
    <source>
        <dbReference type="EMBL" id="OJG35303.1"/>
    </source>
</evidence>
<feature type="transmembrane region" description="Helical" evidence="6">
    <location>
        <begin position="382"/>
        <end position="401"/>
    </location>
</feature>
<dbReference type="PROSITE" id="PS50850">
    <property type="entry name" value="MFS"/>
    <property type="match status" value="1"/>
</dbReference>
<keyword evidence="9" id="KW-1185">Reference proteome</keyword>
<dbReference type="EMBL" id="JXKM01000007">
    <property type="protein sequence ID" value="OJG35303.1"/>
    <property type="molecule type" value="Genomic_DNA"/>
</dbReference>
<gene>
    <name evidence="8" type="ORF">RV00_GL002857</name>
</gene>
<keyword evidence="4 6" id="KW-1133">Transmembrane helix</keyword>
<dbReference type="InterPro" id="IPR036259">
    <property type="entry name" value="MFS_trans_sf"/>
</dbReference>
<evidence type="ECO:0000256" key="5">
    <source>
        <dbReference type="ARBA" id="ARBA00023136"/>
    </source>
</evidence>
<evidence type="ECO:0000256" key="6">
    <source>
        <dbReference type="SAM" id="Phobius"/>
    </source>
</evidence>
<feature type="transmembrane region" description="Helical" evidence="6">
    <location>
        <begin position="351"/>
        <end position="370"/>
    </location>
</feature>
<evidence type="ECO:0000256" key="1">
    <source>
        <dbReference type="ARBA" id="ARBA00004651"/>
    </source>
</evidence>
<keyword evidence="2" id="KW-0813">Transport</keyword>
<feature type="transmembrane region" description="Helical" evidence="6">
    <location>
        <begin position="134"/>
        <end position="155"/>
    </location>
</feature>